<accession>A0A670J0Z8</accession>
<name>A0A670J0Z8_PODMU</name>
<gene>
    <name evidence="2" type="primary">LOC114591266</name>
</gene>
<dbReference type="AlphaFoldDB" id="A0A670J0Z8"/>
<proteinExistence type="predicted"/>
<feature type="region of interest" description="Disordered" evidence="1">
    <location>
        <begin position="1"/>
        <end position="80"/>
    </location>
</feature>
<reference evidence="2" key="2">
    <citation type="submission" date="2025-08" db="UniProtKB">
        <authorList>
            <consortium name="Ensembl"/>
        </authorList>
    </citation>
    <scope>IDENTIFICATION</scope>
</reference>
<evidence type="ECO:0000313" key="3">
    <source>
        <dbReference type="Proteomes" id="UP000472272"/>
    </source>
</evidence>
<keyword evidence="3" id="KW-1185">Reference proteome</keyword>
<reference evidence="2" key="3">
    <citation type="submission" date="2025-09" db="UniProtKB">
        <authorList>
            <consortium name="Ensembl"/>
        </authorList>
    </citation>
    <scope>IDENTIFICATION</scope>
</reference>
<protein>
    <submittedName>
        <fullName evidence="2">Zinc finger BED domain-containing protein 5-like</fullName>
    </submittedName>
</protein>
<dbReference type="Ensembl" id="ENSPMRT00000019024.1">
    <property type="protein sequence ID" value="ENSPMRP00000017875.1"/>
    <property type="gene ID" value="ENSPMRG00000011800.1"/>
</dbReference>
<feature type="compositionally biased region" description="Basic and acidic residues" evidence="1">
    <location>
        <begin position="66"/>
        <end position="76"/>
    </location>
</feature>
<dbReference type="PANTHER" id="PTHR45913:SF19">
    <property type="entry name" value="LOW QUALITY PROTEIN: ZINC FINGER BED DOMAIN-CONTAINING PROTEIN 5-LIKE"/>
    <property type="match status" value="1"/>
</dbReference>
<dbReference type="Proteomes" id="UP000472272">
    <property type="component" value="Chromosome 2"/>
</dbReference>
<organism evidence="2 3">
    <name type="scientific">Podarcis muralis</name>
    <name type="common">Wall lizard</name>
    <name type="synonym">Lacerta muralis</name>
    <dbReference type="NCBI Taxonomy" id="64176"/>
    <lineage>
        <taxon>Eukaryota</taxon>
        <taxon>Metazoa</taxon>
        <taxon>Chordata</taxon>
        <taxon>Craniata</taxon>
        <taxon>Vertebrata</taxon>
        <taxon>Euteleostomi</taxon>
        <taxon>Lepidosauria</taxon>
        <taxon>Squamata</taxon>
        <taxon>Bifurcata</taxon>
        <taxon>Unidentata</taxon>
        <taxon>Episquamata</taxon>
        <taxon>Laterata</taxon>
        <taxon>Lacertibaenia</taxon>
        <taxon>Lacertidae</taxon>
        <taxon>Podarcis</taxon>
    </lineage>
</organism>
<evidence type="ECO:0000256" key="1">
    <source>
        <dbReference type="SAM" id="MobiDB-lite"/>
    </source>
</evidence>
<dbReference type="InterPro" id="IPR012337">
    <property type="entry name" value="RNaseH-like_sf"/>
</dbReference>
<dbReference type="SUPFAM" id="SSF53098">
    <property type="entry name" value="Ribonuclease H-like"/>
    <property type="match status" value="1"/>
</dbReference>
<dbReference type="GeneTree" id="ENSGT00940000160436"/>
<reference evidence="2 3" key="1">
    <citation type="journal article" date="2019" name="Proc. Natl. Acad. Sci. U.S.A.">
        <title>Regulatory changes in pterin and carotenoid genes underlie balanced color polymorphisms in the wall lizard.</title>
        <authorList>
            <person name="Andrade P."/>
            <person name="Pinho C."/>
            <person name="Perez I de Lanuza G."/>
            <person name="Afonso S."/>
            <person name="Brejcha J."/>
            <person name="Rubin C.J."/>
            <person name="Wallerman O."/>
            <person name="Pereira P."/>
            <person name="Sabatino S.J."/>
            <person name="Bellati A."/>
            <person name="Pellitteri-Rosa D."/>
            <person name="Bosakova Z."/>
            <person name="Bunikis I."/>
            <person name="Carretero M.A."/>
            <person name="Feiner N."/>
            <person name="Marsik P."/>
            <person name="Pauperio F."/>
            <person name="Salvi D."/>
            <person name="Soler L."/>
            <person name="While G.M."/>
            <person name="Uller T."/>
            <person name="Font E."/>
            <person name="Andersson L."/>
            <person name="Carneiro M."/>
        </authorList>
    </citation>
    <scope>NUCLEOTIDE SEQUENCE</scope>
</reference>
<dbReference type="OMA" id="ENDEQRP"/>
<sequence length="674" mass="76127">MFLPGCDWSGLQPGPTTVGHHLPTSFPPEHRDQDSAGVGTAERPDTAVMEKFLKRKELDSEQNLEPDERPSMSGHEKKAKMVSSSKFTVTRQYSESYISFGFTFTGDANQPTPLCVVCGEKLANSAMVPSKLKRHLQTKHPSLQNKNVDYFVRLRKNTEKQATFMRQTSKVNERALKASYHVAELIAKTKKSHTVAETLILPACKAIVEEMLVPEAAKEIAKVPLSNNTISRRIDDMSADIESVVLEKIHSSEKFALQLDESTDISGHAQLLANVRFVDGNAIRENFFFCKALPEKATGEEIFRVTSEYLEQGGLKWENCTSVCTDGAAAMVGHTKGFVSRVKERNPNVIVTHCFLHREALVAKTLPADLVHVLDDVVRMVNFVKSRPVKSRIFAALCEEMGAKHKTLLFHTEVRWLSRGKVLVRVYELREELKVFLTNERTDYAKLLASDEWCARLAYLADIFHHLNELNTRMQGRNENLLTSTDKINGFRAKLQLWHQHVESGNLEMFTLTKQWQGVHTAALCEIIAKHLKTLEGKLSFYFSSVSTECLDWVRDPYSSASVGGKDMTLQEQEELAELRQNRGFKLRFADLPLDSFWLETAKEFPLLANKAILTLLPFSTTYLCELSFSSMIAIKTKYRERLRAVDEELRVCLSSIPARISALCSVKQAQVAH</sequence>
<evidence type="ECO:0000313" key="2">
    <source>
        <dbReference type="Ensembl" id="ENSPMRP00000017875.1"/>
    </source>
</evidence>
<dbReference type="PANTHER" id="PTHR45913">
    <property type="entry name" value="EPM2A-INTERACTING PROTEIN 1"/>
    <property type="match status" value="1"/>
</dbReference>